<keyword evidence="3" id="KW-0808">Transferase</keyword>
<sequence length="149" mass="17052">MYLFLYCEWLDSDLVKRYVPHAKFETKVTLADYKVAFTSFHEDGSDVIKNGGCHLESAPGNLLYGVLYEVSEDDVALIDRLTRVEFGSYTKKYIEVNGENGKTYQTVSHSIKNPTSKSSPSTEYMDHMIKGAREFGFPKAYIQQLEELR</sequence>
<evidence type="ECO:0000313" key="4">
    <source>
        <dbReference type="Proteomes" id="UP000269573"/>
    </source>
</evidence>
<dbReference type="SUPFAM" id="SSF110857">
    <property type="entry name" value="Gamma-glutamyl cyclotransferase-like"/>
    <property type="match status" value="1"/>
</dbReference>
<reference evidence="3 4" key="1">
    <citation type="submission" date="2018-10" db="EMBL/GenBank/DDBJ databases">
        <title>Phylogenomics of Brevibacillus.</title>
        <authorList>
            <person name="Dunlap C."/>
        </authorList>
    </citation>
    <scope>NUCLEOTIDE SEQUENCE [LARGE SCALE GENOMIC DNA]</scope>
    <source>
        <strain evidence="3 4">JCM 15774</strain>
    </source>
</reference>
<gene>
    <name evidence="3" type="ORF">EDM59_14705</name>
</gene>
<proteinExistence type="predicted"/>
<keyword evidence="4" id="KW-1185">Reference proteome</keyword>
<evidence type="ECO:0000256" key="2">
    <source>
        <dbReference type="PIRSR" id="PIRSR617939-2"/>
    </source>
</evidence>
<feature type="binding site" evidence="2">
    <location>
        <position position="124"/>
    </location>
    <ligand>
        <name>substrate</name>
    </ligand>
</feature>
<comment type="caution">
    <text evidence="3">The sequence shown here is derived from an EMBL/GenBank/DDBJ whole genome shotgun (WGS) entry which is preliminary data.</text>
</comment>
<dbReference type="EMBL" id="RHHU01000010">
    <property type="protein sequence ID" value="RNB83776.1"/>
    <property type="molecule type" value="Genomic_DNA"/>
</dbReference>
<dbReference type="CDD" id="cd06661">
    <property type="entry name" value="GGCT_like"/>
    <property type="match status" value="1"/>
</dbReference>
<protein>
    <submittedName>
        <fullName evidence="3">Gamma-glutamylcyclotransferase</fullName>
    </submittedName>
</protein>
<dbReference type="InterPro" id="IPR017939">
    <property type="entry name" value="G-Glutamylcylcotransferase"/>
</dbReference>
<dbReference type="InterPro" id="IPR036568">
    <property type="entry name" value="GGCT-like_sf"/>
</dbReference>
<dbReference type="PANTHER" id="PTHR12935:SF0">
    <property type="entry name" value="GAMMA-GLUTAMYLCYCLOTRANSFERASE"/>
    <property type="match status" value="1"/>
</dbReference>
<dbReference type="GO" id="GO:0016740">
    <property type="term" value="F:transferase activity"/>
    <property type="evidence" value="ECO:0007669"/>
    <property type="project" value="UniProtKB-KW"/>
</dbReference>
<dbReference type="Proteomes" id="UP000269573">
    <property type="component" value="Unassembled WGS sequence"/>
</dbReference>
<dbReference type="RefSeq" id="WP_122924287.1">
    <property type="nucleotide sequence ID" value="NZ_RHHU01000010.1"/>
</dbReference>
<name>A0A3M8D6U5_9BACL</name>
<evidence type="ECO:0000313" key="3">
    <source>
        <dbReference type="EMBL" id="RNB83776.1"/>
    </source>
</evidence>
<accession>A0A3M8D6U5</accession>
<evidence type="ECO:0000256" key="1">
    <source>
        <dbReference type="ARBA" id="ARBA00023239"/>
    </source>
</evidence>
<dbReference type="Pfam" id="PF13772">
    <property type="entry name" value="AIG2_2"/>
    <property type="match status" value="1"/>
</dbReference>
<organism evidence="3 4">
    <name type="scientific">Brevibacillus nitrificans</name>
    <dbReference type="NCBI Taxonomy" id="651560"/>
    <lineage>
        <taxon>Bacteria</taxon>
        <taxon>Bacillati</taxon>
        <taxon>Bacillota</taxon>
        <taxon>Bacilli</taxon>
        <taxon>Bacillales</taxon>
        <taxon>Paenibacillaceae</taxon>
        <taxon>Brevibacillus</taxon>
    </lineage>
</organism>
<dbReference type="AlphaFoldDB" id="A0A3M8D6U5"/>
<dbReference type="PANTHER" id="PTHR12935">
    <property type="entry name" value="GAMMA-GLUTAMYLCYCLOTRANSFERASE"/>
    <property type="match status" value="1"/>
</dbReference>
<dbReference type="Gene3D" id="3.10.490.10">
    <property type="entry name" value="Gamma-glutamyl cyclotransferase-like"/>
    <property type="match status" value="1"/>
</dbReference>
<dbReference type="InterPro" id="IPR013024">
    <property type="entry name" value="GGCT-like"/>
</dbReference>
<keyword evidence="1" id="KW-0456">Lyase</keyword>
<dbReference type="GO" id="GO:0003839">
    <property type="term" value="F:gamma-glutamylcyclotransferase activity"/>
    <property type="evidence" value="ECO:0007669"/>
    <property type="project" value="InterPro"/>
</dbReference>